<reference evidence="13 14" key="1">
    <citation type="journal article" date="2014" name="Int. J. Syst. Evol. Microbiol.">
        <title>Complete genome sequence of Corynebacterium casei LMG S-19264T (=DSM 44701T), isolated from a smear-ripened cheese.</title>
        <authorList>
            <consortium name="US DOE Joint Genome Institute (JGI-PGF)"/>
            <person name="Walter F."/>
            <person name="Albersmeier A."/>
            <person name="Kalinowski J."/>
            <person name="Ruckert C."/>
        </authorList>
    </citation>
    <scope>NUCLEOTIDE SEQUENCE [LARGE SCALE GENOMIC DNA]</scope>
    <source>
        <strain evidence="13 14">CGMCC 1.16330</strain>
    </source>
</reference>
<sequence length="417" mass="44452">MAAAETTDAEGLSAAQRHLRDRARELAREAAAQAAETDRAEQYPWPMVRRMAEAGFLGMTIPREWGGAGLSYFDAVLAIEEFSRACAVCGRIVVEANMGAIGAVMAYGTPEQKRLAADLVLAGDKPAILITEPEAGSAATEMRTRAVRRGDTWVLDGDKTWITGGGVSRLHLVFARAVEDGEEKGIGGFLVVREGDAPPPGMSVRRIPSMGLRGMPEAEIALRGVAVPDAMVLRPPGGFPRGFGRLMDAYNGQRVGAATVALGLAAGAYEHALGYARRRRQFGRPIAEFQGLSWMLADMAIEIEAARAMVWRAARSAGPAGFPDRLAAAQAKVLASEMAIRVTNAALQVWGAAGYSRDNPMERYVRDARMFAIAGGTAQVLRNQVAELILGRKLPQTREGVLRLAAEEAAAGRAAAE</sequence>
<comment type="similarity">
    <text evidence="2 9">Belongs to the acyl-CoA dehydrogenase family.</text>
</comment>
<keyword evidence="14" id="KW-1185">Reference proteome</keyword>
<dbReference type="Gene3D" id="1.20.140.10">
    <property type="entry name" value="Butyryl-CoA Dehydrogenase, subunit A, domain 3"/>
    <property type="match status" value="1"/>
</dbReference>
<comment type="cofactor">
    <cofactor evidence="1 9">
        <name>FAD</name>
        <dbReference type="ChEBI" id="CHEBI:57692"/>
    </cofactor>
</comment>
<evidence type="ECO:0000256" key="8">
    <source>
        <dbReference type="ARBA" id="ARBA00075603"/>
    </source>
</evidence>
<evidence type="ECO:0000259" key="11">
    <source>
        <dbReference type="Pfam" id="PF02770"/>
    </source>
</evidence>
<dbReference type="InterPro" id="IPR013786">
    <property type="entry name" value="AcylCoA_DH/ox_N"/>
</dbReference>
<evidence type="ECO:0000259" key="12">
    <source>
        <dbReference type="Pfam" id="PF02771"/>
    </source>
</evidence>
<evidence type="ECO:0000256" key="5">
    <source>
        <dbReference type="ARBA" id="ARBA00052938"/>
    </source>
</evidence>
<dbReference type="RefSeq" id="WP_188899463.1">
    <property type="nucleotide sequence ID" value="NZ_BMKS01000004.1"/>
</dbReference>
<evidence type="ECO:0000256" key="1">
    <source>
        <dbReference type="ARBA" id="ARBA00001974"/>
    </source>
</evidence>
<dbReference type="SUPFAM" id="SSF47203">
    <property type="entry name" value="Acyl-CoA dehydrogenase C-terminal domain-like"/>
    <property type="match status" value="1"/>
</dbReference>
<keyword evidence="9" id="KW-0560">Oxidoreductase</keyword>
<dbReference type="InterPro" id="IPR006091">
    <property type="entry name" value="Acyl-CoA_Oxase/DH_mid-dom"/>
</dbReference>
<dbReference type="PIRSF" id="PIRSF016578">
    <property type="entry name" value="HsaA"/>
    <property type="match status" value="1"/>
</dbReference>
<dbReference type="Gene3D" id="2.40.110.10">
    <property type="entry name" value="Butyryl-CoA Dehydrogenase, subunit A, domain 2"/>
    <property type="match status" value="1"/>
</dbReference>
<protein>
    <recommendedName>
        <fullName evidence="7">3-sulfinopropanoyl-CoA desulfinase</fullName>
        <ecNumber evidence="6">3.13.1.4</ecNumber>
    </recommendedName>
    <alternativeName>
        <fullName evidence="8">3-sulfinopropionyl coenzyme A desulfinase</fullName>
    </alternativeName>
</protein>
<comment type="catalytic activity">
    <reaction evidence="5">
        <text>3-sulfinopropanoyl-CoA + H2O = propanoyl-CoA + sulfite + H(+)</text>
        <dbReference type="Rhea" id="RHEA:41624"/>
        <dbReference type="ChEBI" id="CHEBI:15377"/>
        <dbReference type="ChEBI" id="CHEBI:15378"/>
        <dbReference type="ChEBI" id="CHEBI:17359"/>
        <dbReference type="ChEBI" id="CHEBI:57392"/>
        <dbReference type="ChEBI" id="CHEBI:78349"/>
        <dbReference type="EC" id="3.13.1.4"/>
    </reaction>
    <physiologicalReaction direction="left-to-right" evidence="5">
        <dbReference type="Rhea" id="RHEA:41625"/>
    </physiologicalReaction>
</comment>
<keyword evidence="4 9" id="KW-0274">FAD</keyword>
<evidence type="ECO:0000256" key="9">
    <source>
        <dbReference type="RuleBase" id="RU362125"/>
    </source>
</evidence>
<dbReference type="PANTHER" id="PTHR43884:SF12">
    <property type="entry name" value="ISOVALERYL-COA DEHYDROGENASE, MITOCHONDRIAL-RELATED"/>
    <property type="match status" value="1"/>
</dbReference>
<dbReference type="InterPro" id="IPR036250">
    <property type="entry name" value="AcylCo_DH-like_C"/>
</dbReference>
<proteinExistence type="inferred from homology"/>
<dbReference type="PANTHER" id="PTHR43884">
    <property type="entry name" value="ACYL-COA DEHYDROGENASE"/>
    <property type="match status" value="1"/>
</dbReference>
<feature type="domain" description="Acyl-CoA dehydrogenase/oxidase C-terminal" evidence="10">
    <location>
        <begin position="241"/>
        <end position="388"/>
    </location>
</feature>
<dbReference type="InterPro" id="IPR050032">
    <property type="entry name" value="AcdA"/>
</dbReference>
<dbReference type="InterPro" id="IPR037069">
    <property type="entry name" value="AcylCoA_DH/ox_N_sf"/>
</dbReference>
<dbReference type="InterPro" id="IPR009100">
    <property type="entry name" value="AcylCoA_DH/oxidase_NM_dom_sf"/>
</dbReference>
<dbReference type="Proteomes" id="UP000597507">
    <property type="component" value="Unassembled WGS sequence"/>
</dbReference>
<evidence type="ECO:0000256" key="2">
    <source>
        <dbReference type="ARBA" id="ARBA00009347"/>
    </source>
</evidence>
<evidence type="ECO:0000313" key="13">
    <source>
        <dbReference type="EMBL" id="GGG28544.1"/>
    </source>
</evidence>
<dbReference type="GO" id="GO:0003995">
    <property type="term" value="F:acyl-CoA dehydrogenase activity"/>
    <property type="evidence" value="ECO:0007669"/>
    <property type="project" value="TreeGrafter"/>
</dbReference>
<dbReference type="EMBL" id="BMKS01000004">
    <property type="protein sequence ID" value="GGG28544.1"/>
    <property type="molecule type" value="Genomic_DNA"/>
</dbReference>
<feature type="domain" description="Acyl-CoA oxidase/dehydrogenase middle" evidence="11">
    <location>
        <begin position="127"/>
        <end position="224"/>
    </location>
</feature>
<evidence type="ECO:0000256" key="7">
    <source>
        <dbReference type="ARBA" id="ARBA00068311"/>
    </source>
</evidence>
<accession>A0A8J2ZAF7</accession>
<feature type="domain" description="Acyl-CoA dehydrogenase/oxidase N-terminal" evidence="12">
    <location>
        <begin position="14"/>
        <end position="114"/>
    </location>
</feature>
<dbReference type="NCBIfam" id="NF042439">
    <property type="entry name" value="SulpropCoADesulf"/>
    <property type="match status" value="1"/>
</dbReference>
<dbReference type="Pfam" id="PF02771">
    <property type="entry name" value="Acyl-CoA_dh_N"/>
    <property type="match status" value="1"/>
</dbReference>
<dbReference type="SUPFAM" id="SSF56645">
    <property type="entry name" value="Acyl-CoA dehydrogenase NM domain-like"/>
    <property type="match status" value="1"/>
</dbReference>
<keyword evidence="3 9" id="KW-0285">Flavoprotein</keyword>
<dbReference type="InterPro" id="IPR009075">
    <property type="entry name" value="AcylCo_DH/oxidase_C"/>
</dbReference>
<dbReference type="AlphaFoldDB" id="A0A8J2ZAF7"/>
<dbReference type="Pfam" id="PF02770">
    <property type="entry name" value="Acyl-CoA_dh_M"/>
    <property type="match status" value="1"/>
</dbReference>
<evidence type="ECO:0000256" key="3">
    <source>
        <dbReference type="ARBA" id="ARBA00022630"/>
    </source>
</evidence>
<evidence type="ECO:0000259" key="10">
    <source>
        <dbReference type="Pfam" id="PF00441"/>
    </source>
</evidence>
<dbReference type="GO" id="GO:0050660">
    <property type="term" value="F:flavin adenine dinucleotide binding"/>
    <property type="evidence" value="ECO:0007669"/>
    <property type="project" value="InterPro"/>
</dbReference>
<evidence type="ECO:0000256" key="6">
    <source>
        <dbReference type="ARBA" id="ARBA00066461"/>
    </source>
</evidence>
<gene>
    <name evidence="13" type="ORF">GCM10010964_15570</name>
</gene>
<evidence type="ECO:0000313" key="14">
    <source>
        <dbReference type="Proteomes" id="UP000597507"/>
    </source>
</evidence>
<dbReference type="Gene3D" id="1.10.540.10">
    <property type="entry name" value="Acyl-CoA dehydrogenase/oxidase, N-terminal domain"/>
    <property type="match status" value="1"/>
</dbReference>
<comment type="caution">
    <text evidence="13">The sequence shown here is derived from an EMBL/GenBank/DDBJ whole genome shotgun (WGS) entry which is preliminary data.</text>
</comment>
<dbReference type="Pfam" id="PF00441">
    <property type="entry name" value="Acyl-CoA_dh_1"/>
    <property type="match status" value="1"/>
</dbReference>
<dbReference type="FunFam" id="1.20.140.10:FF:000004">
    <property type="entry name" value="Acyl-CoA dehydrogenase FadE25"/>
    <property type="match status" value="1"/>
</dbReference>
<organism evidence="13 14">
    <name type="scientific">Caldovatus sediminis</name>
    <dbReference type="NCBI Taxonomy" id="2041189"/>
    <lineage>
        <taxon>Bacteria</taxon>
        <taxon>Pseudomonadati</taxon>
        <taxon>Pseudomonadota</taxon>
        <taxon>Alphaproteobacteria</taxon>
        <taxon>Acetobacterales</taxon>
        <taxon>Roseomonadaceae</taxon>
        <taxon>Caldovatus</taxon>
    </lineage>
</organism>
<name>A0A8J2ZAF7_9PROT</name>
<dbReference type="InterPro" id="IPR046373">
    <property type="entry name" value="Acyl-CoA_Oxase/DH_mid-dom_sf"/>
</dbReference>
<evidence type="ECO:0000256" key="4">
    <source>
        <dbReference type="ARBA" id="ARBA00022827"/>
    </source>
</evidence>
<dbReference type="EC" id="3.13.1.4" evidence="6"/>